<dbReference type="GeneID" id="28993463"/>
<dbReference type="Gene3D" id="3.30.70.1230">
    <property type="entry name" value="Nucleotide cyclase"/>
    <property type="match status" value="3"/>
</dbReference>
<dbReference type="InterPro" id="IPR027417">
    <property type="entry name" value="P-loop_NTPase"/>
</dbReference>
<name>A0A163D294_PHYB8</name>
<dbReference type="SUPFAM" id="SSF55073">
    <property type="entry name" value="Nucleotide cyclase"/>
    <property type="match status" value="2"/>
</dbReference>
<dbReference type="PROSITE" id="PS50125">
    <property type="entry name" value="GUANYLATE_CYCLASE_2"/>
    <property type="match status" value="2"/>
</dbReference>
<accession>A0A163D294</accession>
<dbReference type="PANTHER" id="PTHR16305">
    <property type="entry name" value="TESTICULAR SOLUBLE ADENYLYL CYCLASE"/>
    <property type="match status" value="1"/>
</dbReference>
<sequence>MVNISPFIAKYVRTLHAHHADLEIPYSHTQFGVVLMVDVVGFSSLTAMATEKGDSGAEAIALEIGAYMGECIEIIEHFGGDVVKFLGDAVLVSFQQSLDARQTTVQPGADPSLDSIKETSERQKHVLVRRAVECGLQLLARQSHYRVYLTAEERTKHRTPTGEIDRRIRKSKKERFFLFDGSTSGVDNSLHPISTSSCSSSASVSANTNMSFFRQDDLPFQEEYTIAFNIWNCFPFIGRKRREMMYARRSSMSSVDLPGSNTNTVDLELHIALSCGDLTNIILGDFDGSDMPVSQFPTKAPGDIPELDPLMNADNPSLRYTGRLEYAICGPAVESLEEALSVAQAGEMSITKEAYDIIQKQSLDFTYEKRDNFFVIKNADTMPPMRSKMNTAMRNHHAQHGSKISTVGPNASYLAERPGLMKQASKLNIEPLVARRRNNDYMEQPNEETNENYSKYINRSALYRLQHSPDNNYPAQFRDVTIMFVSLGKLQVSTPEGLEMGQRALKIGMRSLIKYEGMLQQFAVDDKGATLLAVFGLPPLSHEREAVFAAKAALEIRDAYRAIELPGFSIALSTGIIFNAVVPQGNPYRRDPGIAGDAIIMAVRMLKLDFSKRNVVCDLATKQQIGGICDFVDYGENTVKGKVKPLPIYGINKFITGKAKRVSLHNLEKNTDFIGYKIEMRKAVEFVNNWNEESNDHLLIISGASGVGKSYFCHALNKRINSYGASCCWSSSTEVEKSSKYYLIKSILLSLFELIDSESVPQNTKRQTTYLSNSPRLSPYSMEESIGSSSSSLVPQTQSHKDRFRRLTVYSSQSRSTQTGTSGIHFELTNEVSELIARCLRKCGEDDGFLPLFRSVFATLSDIDDNKYISKLDGRARDILLAGVVTRMIRYVSEHVSLVFICDDVQWADSASIQILQHIHEHCQRVMLVLATRPIRDYKVTFITNLCATGTCEQIVLNGLGADEIGDIILQTFHTGVVKVSPEIVKVIQKRTGGNPLYVKNMAIILKDFNHVTVVDGELVPSSNKFDLEDLMGNFDYKRIIKMQYDRLDSGFQEFLTVASCLDQYFTIYEIQAVINPNNIIFHETDPQRIRDIIEHYDTYHFLNQMVENPLENSGEVYSFAHITIPQSIYYMVSYETRISLHLALARYYEGQLSRENYPELLGKVTRHYLQTDQLTKQLWYLEQLVDVNMKSYLLSEATTSLQRIVEILDKNKDLAEQYGFLRRSNIYRKLGMCYTMRTKLTEGEQYLFMALKCLGEPWPQSEAEFVYKFYVNRIIQSQHRRWGVLMKYKKEHQKELARRILQIMGQLSNIYFYTGKGRSFVYSCLVGINICEKLGEVGQVYTMFLARNSLLCWLNDQKEHSIYYITQALRYMDDKDDAGTLTICAFLCFAAGKFKNARELLYQSIEAVKTLGVITDCQSFYRSAGLVITMRIFEGTLDKSPDDLILLKQMSDTAHSNGDYEAEIWLGVYNIANLLIKNRLKDSEPFAALLEAHLKHAADYNRIAIHGVLLYFYARYRNYENARRHTKYLVQILPALTVTPNIFPIFGLVFATMGLYSMVEDEQVDLVSAGDTKNYDRFILGVSRINHAFQQVKFWEFTQPCLYLARALPYISTGRTVEGYMVLRHGVFEMHFIQEIRFLKAFYWANLGKYAFTPADRIDWTDRAKIDFDSLGIPSHVYCNPDPAKLYSRGAPADLCA</sequence>
<proteinExistence type="predicted"/>
<dbReference type="GO" id="GO:0035556">
    <property type="term" value="P:intracellular signal transduction"/>
    <property type="evidence" value="ECO:0007669"/>
    <property type="project" value="InterPro"/>
</dbReference>
<reference evidence="6" key="1">
    <citation type="submission" date="2015-06" db="EMBL/GenBank/DDBJ databases">
        <title>Expansion of signal transduction pathways in fungi by whole-genome duplication.</title>
        <authorList>
            <consortium name="DOE Joint Genome Institute"/>
            <person name="Corrochano L.M."/>
            <person name="Kuo A."/>
            <person name="Marcet-Houben M."/>
            <person name="Polaino S."/>
            <person name="Salamov A."/>
            <person name="Villalobos J.M."/>
            <person name="Alvarez M.I."/>
            <person name="Avalos J."/>
            <person name="Benito E.P."/>
            <person name="Benoit I."/>
            <person name="Burger G."/>
            <person name="Camino L.P."/>
            <person name="Canovas D."/>
            <person name="Cerda-Olmedo E."/>
            <person name="Cheng J.-F."/>
            <person name="Dominguez A."/>
            <person name="Elias M."/>
            <person name="Eslava A.P."/>
            <person name="Glaser F."/>
            <person name="Grimwood J."/>
            <person name="Gutierrez G."/>
            <person name="Heitman J."/>
            <person name="Henrissat B."/>
            <person name="Iturriaga E.A."/>
            <person name="Lang B.F."/>
            <person name="Lavin J.L."/>
            <person name="Lee S."/>
            <person name="Li W."/>
            <person name="Lindquist E."/>
            <person name="Lopez-Garcia S."/>
            <person name="Luque E.M."/>
            <person name="Marcos A.T."/>
            <person name="Martin J."/>
            <person name="McCluskey K."/>
            <person name="Medina H.R."/>
            <person name="Miralles-Duran A."/>
            <person name="Miyazaki A."/>
            <person name="Munoz-Torres E."/>
            <person name="Oguiza J.A."/>
            <person name="Ohm R."/>
            <person name="Olmedo M."/>
            <person name="Orejas M."/>
            <person name="Ortiz-Castellanos L."/>
            <person name="Pisabarro A.G."/>
            <person name="Rodriguez-Romero J."/>
            <person name="Ruiz-Herrera J."/>
            <person name="Ruiz-Vazquez R."/>
            <person name="Sanz C."/>
            <person name="Schackwitz W."/>
            <person name="Schmutz J."/>
            <person name="Shahriari M."/>
            <person name="Shelest E."/>
            <person name="Silva-Franco F."/>
            <person name="Soanes D."/>
            <person name="Syed K."/>
            <person name="Tagua V.G."/>
            <person name="Talbot N.J."/>
            <person name="Thon M."/>
            <person name="De vries R.P."/>
            <person name="Wiebenga A."/>
            <person name="Yadav J.S."/>
            <person name="Braun E.L."/>
            <person name="Baker S."/>
            <person name="Garre V."/>
            <person name="Horwitz B."/>
            <person name="Torres-Martinez S."/>
            <person name="Idnurm A."/>
            <person name="Herrera-Estrella A."/>
            <person name="Gabaldon T."/>
            <person name="Grigoriev I.V."/>
        </authorList>
    </citation>
    <scope>NUCLEOTIDE SEQUENCE [LARGE SCALE GENOMIC DNA]</scope>
    <source>
        <strain evidence="6">NRRL 1555(-)</strain>
    </source>
</reference>
<evidence type="ECO:0000313" key="5">
    <source>
        <dbReference type="EMBL" id="OAD68200.1"/>
    </source>
</evidence>
<gene>
    <name evidence="5" type="ORF">PHYBLDRAFT_150858</name>
</gene>
<dbReference type="VEuPathDB" id="FungiDB:PHYBLDRAFT_150858"/>
<dbReference type="Gene3D" id="3.40.50.300">
    <property type="entry name" value="P-loop containing nucleotide triphosphate hydrolases"/>
    <property type="match status" value="1"/>
</dbReference>
<feature type="domain" description="Guanylate cyclase" evidence="4">
    <location>
        <begin position="524"/>
        <end position="606"/>
    </location>
</feature>
<dbReference type="Proteomes" id="UP000077315">
    <property type="component" value="Unassembled WGS sequence"/>
</dbReference>
<dbReference type="STRING" id="763407.A0A163D294"/>
<dbReference type="RefSeq" id="XP_018286240.1">
    <property type="nucleotide sequence ID" value="XM_018432557.1"/>
</dbReference>
<feature type="compositionally biased region" description="Low complexity" evidence="3">
    <location>
        <begin position="781"/>
        <end position="792"/>
    </location>
</feature>
<dbReference type="InParanoid" id="A0A163D294"/>
<dbReference type="GO" id="GO:0005524">
    <property type="term" value="F:ATP binding"/>
    <property type="evidence" value="ECO:0007669"/>
    <property type="project" value="UniProtKB-KW"/>
</dbReference>
<dbReference type="GO" id="GO:0004016">
    <property type="term" value="F:adenylate cyclase activity"/>
    <property type="evidence" value="ECO:0007669"/>
    <property type="project" value="TreeGrafter"/>
</dbReference>
<dbReference type="GO" id="GO:0009190">
    <property type="term" value="P:cyclic nucleotide biosynthetic process"/>
    <property type="evidence" value="ECO:0007669"/>
    <property type="project" value="InterPro"/>
</dbReference>
<keyword evidence="2" id="KW-0067">ATP-binding</keyword>
<evidence type="ECO:0000256" key="2">
    <source>
        <dbReference type="ARBA" id="ARBA00022840"/>
    </source>
</evidence>
<keyword evidence="1" id="KW-0547">Nucleotide-binding</keyword>
<evidence type="ECO:0000259" key="4">
    <source>
        <dbReference type="PROSITE" id="PS50125"/>
    </source>
</evidence>
<evidence type="ECO:0000256" key="3">
    <source>
        <dbReference type="SAM" id="MobiDB-lite"/>
    </source>
</evidence>
<dbReference type="InterPro" id="IPR029787">
    <property type="entry name" value="Nucleotide_cyclase"/>
</dbReference>
<dbReference type="GO" id="GO:0005737">
    <property type="term" value="C:cytoplasm"/>
    <property type="evidence" value="ECO:0007669"/>
    <property type="project" value="TreeGrafter"/>
</dbReference>
<evidence type="ECO:0000256" key="1">
    <source>
        <dbReference type="ARBA" id="ARBA00022741"/>
    </source>
</evidence>
<evidence type="ECO:0000313" key="6">
    <source>
        <dbReference type="Proteomes" id="UP000077315"/>
    </source>
</evidence>
<feature type="domain" description="Guanylate cyclase" evidence="4">
    <location>
        <begin position="33"/>
        <end position="135"/>
    </location>
</feature>
<feature type="region of interest" description="Disordered" evidence="3">
    <location>
        <begin position="781"/>
        <end position="800"/>
    </location>
</feature>
<dbReference type="InterPro" id="IPR041664">
    <property type="entry name" value="AAA_16"/>
</dbReference>
<dbReference type="SUPFAM" id="SSF52540">
    <property type="entry name" value="P-loop containing nucleoside triphosphate hydrolases"/>
    <property type="match status" value="1"/>
</dbReference>
<dbReference type="OrthoDB" id="194468at2759"/>
<protein>
    <recommendedName>
        <fullName evidence="4">Guanylate cyclase domain-containing protein</fullName>
    </recommendedName>
</protein>
<dbReference type="PANTHER" id="PTHR16305:SF28">
    <property type="entry name" value="GUANYLATE CYCLASE DOMAIN-CONTAINING PROTEIN"/>
    <property type="match status" value="1"/>
</dbReference>
<keyword evidence="6" id="KW-1185">Reference proteome</keyword>
<organism evidence="5 6">
    <name type="scientific">Phycomyces blakesleeanus (strain ATCC 8743b / DSM 1359 / FGSC 10004 / NBRC 33097 / NRRL 1555)</name>
    <dbReference type="NCBI Taxonomy" id="763407"/>
    <lineage>
        <taxon>Eukaryota</taxon>
        <taxon>Fungi</taxon>
        <taxon>Fungi incertae sedis</taxon>
        <taxon>Mucoromycota</taxon>
        <taxon>Mucoromycotina</taxon>
        <taxon>Mucoromycetes</taxon>
        <taxon>Mucorales</taxon>
        <taxon>Phycomycetaceae</taxon>
        <taxon>Phycomyces</taxon>
    </lineage>
</organism>
<dbReference type="InterPro" id="IPR001054">
    <property type="entry name" value="A/G_cyclase"/>
</dbReference>
<dbReference type="EMBL" id="KV440996">
    <property type="protein sequence ID" value="OAD68200.1"/>
    <property type="molecule type" value="Genomic_DNA"/>
</dbReference>
<dbReference type="Pfam" id="PF13191">
    <property type="entry name" value="AAA_16"/>
    <property type="match status" value="1"/>
</dbReference>